<feature type="region of interest" description="Disordered" evidence="1">
    <location>
        <begin position="491"/>
        <end position="567"/>
    </location>
</feature>
<dbReference type="InterPro" id="IPR000595">
    <property type="entry name" value="cNMP-bd_dom"/>
</dbReference>
<feature type="compositionally biased region" description="Basic residues" evidence="1">
    <location>
        <begin position="916"/>
        <end position="929"/>
    </location>
</feature>
<reference evidence="4" key="1">
    <citation type="submission" date="2016-11" db="UniProtKB">
        <authorList>
            <consortium name="WormBaseParasite"/>
        </authorList>
    </citation>
    <scope>IDENTIFICATION</scope>
</reference>
<feature type="region of interest" description="Disordered" evidence="1">
    <location>
        <begin position="1812"/>
        <end position="1883"/>
    </location>
</feature>
<dbReference type="PROSITE" id="PS50042">
    <property type="entry name" value="CNMP_BINDING_3"/>
    <property type="match status" value="1"/>
</dbReference>
<dbReference type="SUPFAM" id="SSF51206">
    <property type="entry name" value="cAMP-binding domain-like"/>
    <property type="match status" value="1"/>
</dbReference>
<protein>
    <submittedName>
        <fullName evidence="4">Cyclic nucleotide-binding domain-containing protein</fullName>
    </submittedName>
</protein>
<feature type="region of interest" description="Disordered" evidence="1">
    <location>
        <begin position="1415"/>
        <end position="1499"/>
    </location>
</feature>
<organism evidence="3 4">
    <name type="scientific">Macrostomum lignano</name>
    <dbReference type="NCBI Taxonomy" id="282301"/>
    <lineage>
        <taxon>Eukaryota</taxon>
        <taxon>Metazoa</taxon>
        <taxon>Spiralia</taxon>
        <taxon>Lophotrochozoa</taxon>
        <taxon>Platyhelminthes</taxon>
        <taxon>Rhabditophora</taxon>
        <taxon>Macrostomorpha</taxon>
        <taxon>Macrostomida</taxon>
        <taxon>Macrostomidae</taxon>
        <taxon>Macrostomum</taxon>
    </lineage>
</organism>
<dbReference type="InterPro" id="IPR014710">
    <property type="entry name" value="RmlC-like_jellyroll"/>
</dbReference>
<dbReference type="InterPro" id="IPR018490">
    <property type="entry name" value="cNMP-bd_dom_sf"/>
</dbReference>
<evidence type="ECO:0000259" key="2">
    <source>
        <dbReference type="PROSITE" id="PS50042"/>
    </source>
</evidence>
<feature type="compositionally biased region" description="Basic and acidic residues" evidence="1">
    <location>
        <begin position="491"/>
        <end position="505"/>
    </location>
</feature>
<dbReference type="Proteomes" id="UP000095280">
    <property type="component" value="Unplaced"/>
</dbReference>
<sequence length="2192" mass="236791">GESNEQICGQKDRNRSFFFVASGQLLHRQLSGDQHRRVVEQRLLELDCWGLECISTGREERICVTATSACRLFVLTSRRFFWLCRMAAERTHRLQLAVVDSMLQARLPSVEQVLGFAEPEADTSSGGAVMVLSLDQHTPGIHIPDQSIPKPAVQSKTPNQPPKSLLNAKGGLSRRVNYHLLDGLLHSIKQLDISSHRDPNGDSRSVLISCSTGQTMIVYCLTGCVRLILDHCNNFTSVVADNNVALTAGRAHEIGANQNWKMTNSLSEQEKQYQQTIHNSDAATIQSRSLLLQQRNLLPDRVAPGRIDVHNDAALVRSAVGQHGAPGIRRHAVAVGNVATGCGVAGWRADGSEQLILQGGGPDQQLPVRRPRRGVESARVHEKVAAELRQPGSHAGKPDIVADAQPDLGEWRLPHLREEGELNTSGRQIKSAPALAAARIMSSARATLSALSAPTRSCSSASLKARRPEDWHHDKVKDFIRHPVDWRGTADSREMTDWHQDRQPSSREQQLGAAATASAAPDDTAASGSGKVSLRSLQPGRDPASSKEPPTPLPAPPRISRPAWRHSSNRLQPSLISISCTRLEANSHSSVLQSGNISAPFSFRLARDASSTLAYSSTACGWRPRRTDTRSRRPNCEPTRLKISPVNSPLGLKIVSSKMLLGEMLTKSPLTRWKSPGLAVTGESRSRAGQPELKLSIRDFESISWSNSTTAWLSAGIMTMDSTEPYSHISSSTSCSVVLGSRSLISTKLEGGAAAGIAIRAMSCSVASGCEPQKYTTEDGSIGLFFFTISGKSIATIPTGDVEFFNRRCSVWQRHSVADVFKKALTRIIDDKTLTKQLAVVQIKQDIVAALVCSGSSGGDVRGGSGTDASLLQLIRQQASEWRQTFNNALRVQTWHVQSRELRRQAKQAGDNGRCSTRRRGSSSRRGGLHRSGVASVDKSSAAYRRRPPLVYNAAGIANHHSEDVGRDIFAAQRVAISVDIGAIQLRLGFGGFFDAGKFHYSLRVHDILTNTYGHLANNDCFAFVLTPDKIFGFEQSGKLHESLSTLRHEEQLRDAAIVLERALQLVLASVGLNLSHKNDTGRGSADQGQRHRCSSRDPEGLYVGNWLMPTAVLSAGQDGSFSDLVSIARGGLRSGYRHHRISWPELPVVPRVLPSSSITHEVFKRPTTEPLHLGYNFHTVSTMPLGLQQQRFDSGEPHAGLQHGHPKPVQLFAHIGELLLGLAASQLPPALTCPTVCHSRLVRAQPPQLLHQAGVLSPEFLACVRQSRGQLPIVLADAQAASPCLQAAAVAAAADDGVDWLVQSLFGRLTAADFLLAISATSFCILSSVSTRQRTRCPCSASADLSRCRSRWFSACSSRTSSSKASSQPRPALTPPPLSVLDCRLGRCGFGSSSCGCGSAYSFLRRRDPVAAESPSKLRHLSNGRVHQQPPSAGCAVVGKAALKPRPVHEEARPQWRISQSSNRGRRRRRQAGPLGNQGGHLAGGAARRQAAGEAAEGGGESLLALGGVQAEPLPRAHRGEGGLGQQCASRRQAARIVLAQRHNSARGQQNAATVGVETPAAILRRHQPDVCRSRRGHQPQADRVQPAEHRRPRVAAQLVGALHGSPQLRYDGGEQVVGGQRRRRDSYQRQAAGRQSGVPTGEVGSGRDAGALVALKNLEDCEGADGLDRELVGRVGSGSRASASTCPTAELEVPARIVVPPPSHLEQMGKGGWKLLVATAKGKKTGGPAVAGWKLKLDTRATCTPQPTPGKTPTELSTPLTTAPPELEAGAGKVWLATACARSRSTLKSRSRLASLHDCLRCWHRRSSAISPNVKGGPLPPPTQRRNVEGGPLPPPTQRPNVEGGPLPPPTQRRNVEGGPLPPPTQRPNVEGGPLPPPTQRRMWREVHCPRLLRDRMWREVHCPRLLRDRMWREVHCPRLLRDRMWREVHCPRLLRDRIAVHRLGPLKYQAVQLCVSAGFWASACISSARSALCKQSPNRLYSGLSTPSCETAAAAASGRVNTGYRQPGGLLIKTYQSVEPNTNRSSRESIKVRCSCNAEASVSTAAGSLASLSQPDSNRFTSRNSTVSTQKVSQQQQKALGHRSEAQAHLSGAAVAQLILVQLGLAVEQNSIPPTQPLQIDGIAGSRWLLLPAGAQQGAGIIAGKRPIVWLSRFLSIFKPGAQPLLGHSQFQAARMSINSAQSIESVEL</sequence>
<evidence type="ECO:0000256" key="1">
    <source>
        <dbReference type="SAM" id="MobiDB-lite"/>
    </source>
</evidence>
<feature type="region of interest" description="Disordered" evidence="1">
    <location>
        <begin position="1572"/>
        <end position="1591"/>
    </location>
</feature>
<feature type="region of interest" description="Disordered" evidence="1">
    <location>
        <begin position="901"/>
        <end position="940"/>
    </location>
</feature>
<feature type="region of interest" description="Disordered" evidence="1">
    <location>
        <begin position="146"/>
        <end position="168"/>
    </location>
</feature>
<feature type="compositionally biased region" description="Pro residues" evidence="1">
    <location>
        <begin position="549"/>
        <end position="559"/>
    </location>
</feature>
<keyword evidence="3" id="KW-1185">Reference proteome</keyword>
<name>A0A1I8GQL9_9PLAT</name>
<feature type="region of interest" description="Disordered" evidence="1">
    <location>
        <begin position="1607"/>
        <end position="1647"/>
    </location>
</feature>
<feature type="compositionally biased region" description="Low complexity" evidence="1">
    <location>
        <begin position="512"/>
        <end position="530"/>
    </location>
</feature>
<evidence type="ECO:0000313" key="4">
    <source>
        <dbReference type="WBParaSite" id="maker-uti_cns_0002649-snap-gene-0.14-mRNA-1"/>
    </source>
</evidence>
<dbReference type="Gene3D" id="2.60.120.10">
    <property type="entry name" value="Jelly Rolls"/>
    <property type="match status" value="1"/>
</dbReference>
<accession>A0A1I8GQL9</accession>
<dbReference type="WBParaSite" id="maker-uti_cns_0002649-snap-gene-0.14-mRNA-1">
    <property type="protein sequence ID" value="maker-uti_cns_0002649-snap-gene-0.14-mRNA-1"/>
    <property type="gene ID" value="maker-uti_cns_0002649-snap-gene-0.14"/>
</dbReference>
<evidence type="ECO:0000313" key="3">
    <source>
        <dbReference type="Proteomes" id="UP000095280"/>
    </source>
</evidence>
<proteinExistence type="predicted"/>
<feature type="domain" description="Cyclic nucleotide-binding" evidence="2">
    <location>
        <begin position="1"/>
        <end position="80"/>
    </location>
</feature>
<feature type="compositionally biased region" description="Low complexity" evidence="1">
    <location>
        <begin position="1485"/>
        <end position="1496"/>
    </location>
</feature>